<evidence type="ECO:0000313" key="2">
    <source>
        <dbReference type="Proteomes" id="UP001162992"/>
    </source>
</evidence>
<proteinExistence type="predicted"/>
<evidence type="ECO:0000313" key="1">
    <source>
        <dbReference type="EMBL" id="KAJ7554412.1"/>
    </source>
</evidence>
<name>A0ACC2DJH2_DIPCM</name>
<organism evidence="1 2">
    <name type="scientific">Diphasiastrum complanatum</name>
    <name type="common">Issler's clubmoss</name>
    <name type="synonym">Lycopodium complanatum</name>
    <dbReference type="NCBI Taxonomy" id="34168"/>
    <lineage>
        <taxon>Eukaryota</taxon>
        <taxon>Viridiplantae</taxon>
        <taxon>Streptophyta</taxon>
        <taxon>Embryophyta</taxon>
        <taxon>Tracheophyta</taxon>
        <taxon>Lycopodiopsida</taxon>
        <taxon>Lycopodiales</taxon>
        <taxon>Lycopodiaceae</taxon>
        <taxon>Lycopodioideae</taxon>
        <taxon>Diphasiastrum</taxon>
    </lineage>
</organism>
<accession>A0ACC2DJH2</accession>
<keyword evidence="2" id="KW-1185">Reference proteome</keyword>
<dbReference type="EMBL" id="CM055097">
    <property type="protein sequence ID" value="KAJ7554412.1"/>
    <property type="molecule type" value="Genomic_DNA"/>
</dbReference>
<protein>
    <submittedName>
        <fullName evidence="1">Uncharacterized protein</fullName>
    </submittedName>
</protein>
<sequence length="603" mass="66267">MFSRDAASLCLYTPICGTVSRFAAQKLLPCKVVRDKDGLLPVNLQIPVVGGNSKVVSQIVASSVTKVESVTDELPQSSPEVEALKLSLQDLELAPQNLDPLAAPLLSPNEALRPPPDADGSASSLQESFIESSDTETSKMQKQGLVAGRKPKKIWRGPCRPKRSLPKPPWSKEYCKAKELAMVEALLLNEREAKVSVGCILDPWVGKITRVELSNVLRALGGQDKESLALEVFNWMKKQRCRLKPNGRICSLILGVLGRAGLVSKAREVFEFSQVKTADVVYFYNAMMAAFIQGGKYKKAWRLYQKMVCEGIVPDEVTFNTLMMAAVQANLPVAKAENLFARMKERGIKPSVRTFNTLISALAKQGHHQKVQGLLEEMKLVSVQPDLVTFNTLIHIYAKTGKYRKAMNTLKALKASGFRPNTVTFTGIIQALSRRGKHQEAVDVFHEMPEAGCIPDLRTYSLLVDVHGRAGFVAEAEKIFVEMQKAGYKPNLVTWSSMIQAYSRQGLLDKAALLLQQMQSSGCVGDVSLFNILIGAYARIGMTASAADLFRRMQLSGVFPNGVTYSIILASFVRSGQQKEAKVMQGLMIRAGYSANGSCNFQL</sequence>
<comment type="caution">
    <text evidence="1">The sequence shown here is derived from an EMBL/GenBank/DDBJ whole genome shotgun (WGS) entry which is preliminary data.</text>
</comment>
<dbReference type="Proteomes" id="UP001162992">
    <property type="component" value="Chromosome 6"/>
</dbReference>
<gene>
    <name evidence="1" type="ORF">O6H91_06G139100</name>
</gene>
<reference evidence="2" key="1">
    <citation type="journal article" date="2024" name="Proc. Natl. Acad. Sci. U.S.A.">
        <title>Extraordinary preservation of gene collinearity over three hundred million years revealed in homosporous lycophytes.</title>
        <authorList>
            <person name="Li C."/>
            <person name="Wickell D."/>
            <person name="Kuo L.Y."/>
            <person name="Chen X."/>
            <person name="Nie B."/>
            <person name="Liao X."/>
            <person name="Peng D."/>
            <person name="Ji J."/>
            <person name="Jenkins J."/>
            <person name="Williams M."/>
            <person name="Shu S."/>
            <person name="Plott C."/>
            <person name="Barry K."/>
            <person name="Rajasekar S."/>
            <person name="Grimwood J."/>
            <person name="Han X."/>
            <person name="Sun S."/>
            <person name="Hou Z."/>
            <person name="He W."/>
            <person name="Dai G."/>
            <person name="Sun C."/>
            <person name="Schmutz J."/>
            <person name="Leebens-Mack J.H."/>
            <person name="Li F.W."/>
            <person name="Wang L."/>
        </authorList>
    </citation>
    <scope>NUCLEOTIDE SEQUENCE [LARGE SCALE GENOMIC DNA]</scope>
    <source>
        <strain evidence="2">cv. PW_Plant_1</strain>
    </source>
</reference>